<dbReference type="EMBL" id="LR824029">
    <property type="protein sequence ID" value="CAD0205998.1"/>
    <property type="molecule type" value="Genomic_DNA"/>
</dbReference>
<dbReference type="Proteomes" id="UP001154114">
    <property type="component" value="Chromosome 26"/>
</dbReference>
<evidence type="ECO:0000313" key="3">
    <source>
        <dbReference type="Proteomes" id="UP001154114"/>
    </source>
</evidence>
<feature type="compositionally biased region" description="Basic residues" evidence="1">
    <location>
        <begin position="63"/>
        <end position="83"/>
    </location>
</feature>
<evidence type="ECO:0000256" key="1">
    <source>
        <dbReference type="SAM" id="MobiDB-lite"/>
    </source>
</evidence>
<proteinExistence type="predicted"/>
<keyword evidence="3" id="KW-1185">Reference proteome</keyword>
<feature type="region of interest" description="Disordered" evidence="1">
    <location>
        <begin position="61"/>
        <end position="90"/>
    </location>
</feature>
<dbReference type="OrthoDB" id="7440651at2759"/>
<accession>A0A9N8L5U0</accession>
<protein>
    <submittedName>
        <fullName evidence="2">Uncharacterized protein</fullName>
    </submittedName>
</protein>
<sequence length="165" mass="18556">MKEMDMGVEAGMLKDPVQLRYKESKAYYTPRTVAPWKDFKSPKGIFHPDIPVRYFSSDERLKRLPKGRGRPGGRLTTMKHPKRPRGDGVEVPDLALSRGGIFSHEKVERDSVHGIRGKSRGAAGIRATRSTFACENIPYSNGNKVKNQMTLKPRFASLRFAALLV</sequence>
<evidence type="ECO:0000313" key="2">
    <source>
        <dbReference type="EMBL" id="CAD0205998.1"/>
    </source>
</evidence>
<name>A0A9N8L5U0_CHRIL</name>
<organism evidence="2 3">
    <name type="scientific">Chrysodeixis includens</name>
    <name type="common">Soybean looper</name>
    <name type="synonym">Pseudoplusia includens</name>
    <dbReference type="NCBI Taxonomy" id="689277"/>
    <lineage>
        <taxon>Eukaryota</taxon>
        <taxon>Metazoa</taxon>
        <taxon>Ecdysozoa</taxon>
        <taxon>Arthropoda</taxon>
        <taxon>Hexapoda</taxon>
        <taxon>Insecta</taxon>
        <taxon>Pterygota</taxon>
        <taxon>Neoptera</taxon>
        <taxon>Endopterygota</taxon>
        <taxon>Lepidoptera</taxon>
        <taxon>Glossata</taxon>
        <taxon>Ditrysia</taxon>
        <taxon>Noctuoidea</taxon>
        <taxon>Noctuidae</taxon>
        <taxon>Plusiinae</taxon>
        <taxon>Chrysodeixis</taxon>
    </lineage>
</organism>
<dbReference type="AlphaFoldDB" id="A0A9N8L5U0"/>
<gene>
    <name evidence="2" type="ORF">CINC_LOCUS8295</name>
</gene>
<reference evidence="2" key="1">
    <citation type="submission" date="2021-12" db="EMBL/GenBank/DDBJ databases">
        <authorList>
            <person name="King R."/>
        </authorList>
    </citation>
    <scope>NUCLEOTIDE SEQUENCE</scope>
</reference>